<organism evidence="3 4">
    <name type="scientific">Pirellulimonas nuda</name>
    <dbReference type="NCBI Taxonomy" id="2528009"/>
    <lineage>
        <taxon>Bacteria</taxon>
        <taxon>Pseudomonadati</taxon>
        <taxon>Planctomycetota</taxon>
        <taxon>Planctomycetia</taxon>
        <taxon>Pirellulales</taxon>
        <taxon>Lacipirellulaceae</taxon>
        <taxon>Pirellulimonas</taxon>
    </lineage>
</organism>
<keyword evidence="2" id="KW-0812">Transmembrane</keyword>
<sequence>MAPYRYLVFPPNRQPTAAEVAQLQKYAELLDNRIAYGLNKRDGALAIAFEGTKFDEVIGIEPGFEKLIGAWRGVGCRVEDHLAFIKDRHALRPEGAEPKKKPKPAAAHQAEPAAPEPSLADKHTAAREAIGMSGLSLDSALRQHEAIHRVGAAVPYALIAAGTLGVIAMGVYVGQRMLSAGGESRKDTTLRVMADPMGERLTNDSKE</sequence>
<evidence type="ECO:0000256" key="2">
    <source>
        <dbReference type="SAM" id="Phobius"/>
    </source>
</evidence>
<feature type="region of interest" description="Disordered" evidence="1">
    <location>
        <begin position="89"/>
        <end position="120"/>
    </location>
</feature>
<feature type="transmembrane region" description="Helical" evidence="2">
    <location>
        <begin position="153"/>
        <end position="173"/>
    </location>
</feature>
<dbReference type="RefSeq" id="WP_145281884.1">
    <property type="nucleotide sequence ID" value="NZ_CP036291.1"/>
</dbReference>
<dbReference type="Proteomes" id="UP000317429">
    <property type="component" value="Chromosome"/>
</dbReference>
<dbReference type="OrthoDB" id="271494at2"/>
<gene>
    <name evidence="3" type="ORF">Pla175_10930</name>
</gene>
<evidence type="ECO:0000313" key="4">
    <source>
        <dbReference type="Proteomes" id="UP000317429"/>
    </source>
</evidence>
<keyword evidence="2" id="KW-1133">Transmembrane helix</keyword>
<evidence type="ECO:0000256" key="1">
    <source>
        <dbReference type="SAM" id="MobiDB-lite"/>
    </source>
</evidence>
<name>A0A518D8C3_9BACT</name>
<dbReference type="AlphaFoldDB" id="A0A518D8C3"/>
<proteinExistence type="predicted"/>
<accession>A0A518D8C3</accession>
<keyword evidence="2" id="KW-0472">Membrane</keyword>
<feature type="compositionally biased region" description="Basic and acidic residues" evidence="1">
    <location>
        <begin position="89"/>
        <end position="99"/>
    </location>
</feature>
<dbReference type="EMBL" id="CP036291">
    <property type="protein sequence ID" value="QDU87727.1"/>
    <property type="molecule type" value="Genomic_DNA"/>
</dbReference>
<reference evidence="3 4" key="1">
    <citation type="submission" date="2019-02" db="EMBL/GenBank/DDBJ databases">
        <title>Deep-cultivation of Planctomycetes and their phenomic and genomic characterization uncovers novel biology.</title>
        <authorList>
            <person name="Wiegand S."/>
            <person name="Jogler M."/>
            <person name="Boedeker C."/>
            <person name="Pinto D."/>
            <person name="Vollmers J."/>
            <person name="Rivas-Marin E."/>
            <person name="Kohn T."/>
            <person name="Peeters S.H."/>
            <person name="Heuer A."/>
            <person name="Rast P."/>
            <person name="Oberbeckmann S."/>
            <person name="Bunk B."/>
            <person name="Jeske O."/>
            <person name="Meyerdierks A."/>
            <person name="Storesund J.E."/>
            <person name="Kallscheuer N."/>
            <person name="Luecker S."/>
            <person name="Lage O.M."/>
            <person name="Pohl T."/>
            <person name="Merkel B.J."/>
            <person name="Hornburger P."/>
            <person name="Mueller R.-W."/>
            <person name="Bruemmer F."/>
            <person name="Labrenz M."/>
            <person name="Spormann A.M."/>
            <person name="Op den Camp H."/>
            <person name="Overmann J."/>
            <person name="Amann R."/>
            <person name="Jetten M.S.M."/>
            <person name="Mascher T."/>
            <person name="Medema M.H."/>
            <person name="Devos D.P."/>
            <person name="Kaster A.-K."/>
            <person name="Ovreas L."/>
            <person name="Rohde M."/>
            <person name="Galperin M.Y."/>
            <person name="Jogler C."/>
        </authorList>
    </citation>
    <scope>NUCLEOTIDE SEQUENCE [LARGE SCALE GENOMIC DNA]</scope>
    <source>
        <strain evidence="3 4">Pla175</strain>
    </source>
</reference>
<protein>
    <submittedName>
        <fullName evidence="3">Uncharacterized protein</fullName>
    </submittedName>
</protein>
<dbReference type="KEGG" id="pnd:Pla175_10930"/>
<feature type="compositionally biased region" description="Low complexity" evidence="1">
    <location>
        <begin position="104"/>
        <end position="117"/>
    </location>
</feature>
<keyword evidence="4" id="KW-1185">Reference proteome</keyword>
<evidence type="ECO:0000313" key="3">
    <source>
        <dbReference type="EMBL" id="QDU87727.1"/>
    </source>
</evidence>